<gene>
    <name evidence="3" type="ORF">TRAPUB_13644</name>
</gene>
<dbReference type="Proteomes" id="UP000184267">
    <property type="component" value="Unassembled WGS sequence"/>
</dbReference>
<feature type="signal peptide" evidence="1">
    <location>
        <begin position="1"/>
        <end position="19"/>
    </location>
</feature>
<reference evidence="3 4" key="1">
    <citation type="submission" date="2016-10" db="EMBL/GenBank/DDBJ databases">
        <title>Genome sequence of the basidiomycete white-rot fungus Trametes pubescens.</title>
        <authorList>
            <person name="Makela M.R."/>
            <person name="Granchi Z."/>
            <person name="Peng M."/>
            <person name="De Vries R.P."/>
            <person name="Grigoriev I."/>
            <person name="Riley R."/>
            <person name="Hilden K."/>
        </authorList>
    </citation>
    <scope>NUCLEOTIDE SEQUENCE [LARGE SCALE GENOMIC DNA]</scope>
    <source>
        <strain evidence="3 4">FBCC735</strain>
    </source>
</reference>
<comment type="caution">
    <text evidence="3">The sequence shown here is derived from an EMBL/GenBank/DDBJ whole genome shotgun (WGS) entry which is preliminary data.</text>
</comment>
<dbReference type="OMA" id="CEHHELP"/>
<sequence length="522" mass="58632">MPGNFIFMAFYFVLSKVYANSFLAALNTRRISRGRGTDAETATMPTFLMVGKVTQRTVNFDADNQMQSNMSPTKVDKSHLTHYHWERGEQPGAAYYPTEFHPVDLLFGPELKEADISFRSPYGDADHATDVVRTLAGVAPALEHLNVEVNSQLPCTWDAGSLHCKELGLFTRLTSFTGRTVCISPDALVALGSLPCLESLLVHIYPNDHSWDMLPHERRADFFPALQQLVLHKIGFEWCASFLRVLASASLRALSLRCEHHELPPPLLLEDLCAAISEHPSCGAITDLFITIGYTEFQPGREDFGLSLTYWSDQYSESETYRPETITPLFTAMPALQRLVIEGQCITIVDDSMLDSISQRCPNIVELVLAWDPDVEPRPDDERAPEDDDFPRVTPSGLLHLVRHCPRLHTLALAVNMSRPPPSRTGRSPAPPLHLSGPAVHPLRKFDVTGSLLGDRVVAASVFSLLFPQLSELSCRFAEEEDWLDVTELYTQLVRIRKQERVCAEREGRRRLREPDLSVDRV</sequence>
<dbReference type="Pfam" id="PF20152">
    <property type="entry name" value="DUF6534"/>
    <property type="match status" value="1"/>
</dbReference>
<evidence type="ECO:0000259" key="2">
    <source>
        <dbReference type="Pfam" id="PF20152"/>
    </source>
</evidence>
<feature type="domain" description="DUF6534" evidence="2">
    <location>
        <begin position="2"/>
        <end position="30"/>
    </location>
</feature>
<dbReference type="InterPro" id="IPR032675">
    <property type="entry name" value="LRR_dom_sf"/>
</dbReference>
<accession>A0A1M2VQL5</accession>
<evidence type="ECO:0000313" key="3">
    <source>
        <dbReference type="EMBL" id="OJT09901.1"/>
    </source>
</evidence>
<organism evidence="3 4">
    <name type="scientific">Trametes pubescens</name>
    <name type="common">White-rot fungus</name>
    <dbReference type="NCBI Taxonomy" id="154538"/>
    <lineage>
        <taxon>Eukaryota</taxon>
        <taxon>Fungi</taxon>
        <taxon>Dikarya</taxon>
        <taxon>Basidiomycota</taxon>
        <taxon>Agaricomycotina</taxon>
        <taxon>Agaricomycetes</taxon>
        <taxon>Polyporales</taxon>
        <taxon>Polyporaceae</taxon>
        <taxon>Trametes</taxon>
    </lineage>
</organism>
<dbReference type="SUPFAM" id="SSF52047">
    <property type="entry name" value="RNI-like"/>
    <property type="match status" value="1"/>
</dbReference>
<name>A0A1M2VQL5_TRAPU</name>
<feature type="chain" id="PRO_5012340836" description="DUF6534 domain-containing protein" evidence="1">
    <location>
        <begin position="20"/>
        <end position="522"/>
    </location>
</feature>
<dbReference type="InterPro" id="IPR045339">
    <property type="entry name" value="DUF6534"/>
</dbReference>
<dbReference type="OrthoDB" id="3543113at2759"/>
<keyword evidence="1" id="KW-0732">Signal</keyword>
<dbReference type="Gene3D" id="3.80.10.10">
    <property type="entry name" value="Ribonuclease Inhibitor"/>
    <property type="match status" value="1"/>
</dbReference>
<dbReference type="AlphaFoldDB" id="A0A1M2VQL5"/>
<dbReference type="EMBL" id="MNAD01000872">
    <property type="protein sequence ID" value="OJT09901.1"/>
    <property type="molecule type" value="Genomic_DNA"/>
</dbReference>
<evidence type="ECO:0000313" key="4">
    <source>
        <dbReference type="Proteomes" id="UP000184267"/>
    </source>
</evidence>
<evidence type="ECO:0000256" key="1">
    <source>
        <dbReference type="SAM" id="SignalP"/>
    </source>
</evidence>
<keyword evidence="4" id="KW-1185">Reference proteome</keyword>
<proteinExistence type="predicted"/>
<protein>
    <recommendedName>
        <fullName evidence="2">DUF6534 domain-containing protein</fullName>
    </recommendedName>
</protein>